<protein>
    <submittedName>
        <fullName evidence="1">Uncharacterized protein</fullName>
    </submittedName>
</protein>
<dbReference type="RefSeq" id="WP_242937430.1">
    <property type="nucleotide sequence ID" value="NZ_CP094326.1"/>
</dbReference>
<accession>A0ABY3YN12</accession>
<proteinExistence type="predicted"/>
<dbReference type="Proteomes" id="UP000829476">
    <property type="component" value="Chromosome"/>
</dbReference>
<sequence>MKNKLKTGINAQFVFSEDDQVLINSDRNKDEWYPINFQWIPVVTLNQNM</sequence>
<organism evidence="1 2">
    <name type="scientific">Zhouia spongiae</name>
    <dbReference type="NCBI Taxonomy" id="2202721"/>
    <lineage>
        <taxon>Bacteria</taxon>
        <taxon>Pseudomonadati</taxon>
        <taxon>Bacteroidota</taxon>
        <taxon>Flavobacteriia</taxon>
        <taxon>Flavobacteriales</taxon>
        <taxon>Flavobacteriaceae</taxon>
        <taxon>Zhouia</taxon>
    </lineage>
</organism>
<evidence type="ECO:0000313" key="2">
    <source>
        <dbReference type="Proteomes" id="UP000829476"/>
    </source>
</evidence>
<name>A0ABY3YN12_9FLAO</name>
<evidence type="ECO:0000313" key="1">
    <source>
        <dbReference type="EMBL" id="UNY99028.1"/>
    </source>
</evidence>
<keyword evidence="2" id="KW-1185">Reference proteome</keyword>
<gene>
    <name evidence="1" type="ORF">MQE36_01445</name>
</gene>
<dbReference type="EMBL" id="CP094326">
    <property type="protein sequence ID" value="UNY99028.1"/>
    <property type="molecule type" value="Genomic_DNA"/>
</dbReference>
<reference evidence="1 2" key="1">
    <citation type="journal article" date="2018" name="Int. J. Syst. Evol. Microbiol.">
        <title>Zhouia spongiae sp. nov., isolated from a marine sponge.</title>
        <authorList>
            <person name="Zhuang L."/>
            <person name="Lin B."/>
            <person name="Qin F."/>
            <person name="Luo L."/>
        </authorList>
    </citation>
    <scope>NUCLEOTIDE SEQUENCE [LARGE SCALE GENOMIC DNA]</scope>
    <source>
        <strain evidence="1 2">HN-Y44</strain>
    </source>
</reference>